<sequence>MSEPYIVTPPDGLPVSLEQAKAQCHIDDSYTAEDDVLTRLIKAAWNYTETFQARTLLTTTYAQKYDYFPYEFRVNPKLQSVSSITYIDSSGDTITLDSDLYEFDEHAKPGVIYPEFNMCWPSTRGGRNDVTLTWVAGYDDDEVPESTQSGILQIVAHWFKHREAVLQGGFAEVPMQAKSLLAIECWGSYR</sequence>
<dbReference type="InterPro" id="IPR011738">
    <property type="entry name" value="Phage_CHP"/>
</dbReference>
<evidence type="ECO:0008006" key="3">
    <source>
        <dbReference type="Google" id="ProtNLM"/>
    </source>
</evidence>
<reference evidence="1 2" key="1">
    <citation type="submission" date="2018-02" db="EMBL/GenBank/DDBJ databases">
        <title>Comparative genomes isolates from brazilian mangrove.</title>
        <authorList>
            <person name="Araujo J.E."/>
            <person name="Taketani R.G."/>
            <person name="Silva M.C.P."/>
            <person name="Loureco M.V."/>
            <person name="Andreote F.D."/>
        </authorList>
    </citation>
    <scope>NUCLEOTIDE SEQUENCE [LARGE SCALE GENOMIC DNA]</scope>
    <source>
        <strain evidence="1 2">HEX-2 MGV</strain>
    </source>
</reference>
<dbReference type="InterPro" id="IPR006450">
    <property type="entry name" value="Phage_HK97_gp6-like"/>
</dbReference>
<dbReference type="InterPro" id="IPR021146">
    <property type="entry name" value="Phage_gp6-like_head-tail"/>
</dbReference>
<dbReference type="AlphaFoldDB" id="A0A2S8FMA2"/>
<dbReference type="OrthoDB" id="285301at2"/>
<evidence type="ECO:0000313" key="1">
    <source>
        <dbReference type="EMBL" id="PQO33150.1"/>
    </source>
</evidence>
<gene>
    <name evidence="1" type="ORF">C5Y96_09835</name>
</gene>
<accession>A0A2S8FMA2</accession>
<dbReference type="EMBL" id="PUIA01000035">
    <property type="protein sequence ID" value="PQO33150.1"/>
    <property type="molecule type" value="Genomic_DNA"/>
</dbReference>
<proteinExistence type="predicted"/>
<dbReference type="RefSeq" id="WP_105352604.1">
    <property type="nucleotide sequence ID" value="NZ_PUIA01000035.1"/>
</dbReference>
<organism evidence="1 2">
    <name type="scientific">Blastopirellula marina</name>
    <dbReference type="NCBI Taxonomy" id="124"/>
    <lineage>
        <taxon>Bacteria</taxon>
        <taxon>Pseudomonadati</taxon>
        <taxon>Planctomycetota</taxon>
        <taxon>Planctomycetia</taxon>
        <taxon>Pirellulales</taxon>
        <taxon>Pirellulaceae</taxon>
        <taxon>Blastopirellula</taxon>
    </lineage>
</organism>
<dbReference type="Pfam" id="PF05135">
    <property type="entry name" value="Phage_connect_1"/>
    <property type="match status" value="1"/>
</dbReference>
<dbReference type="Gene3D" id="1.10.3230.30">
    <property type="entry name" value="Phage gp6-like head-tail connector protein"/>
    <property type="match status" value="1"/>
</dbReference>
<dbReference type="CDD" id="cd08054">
    <property type="entry name" value="gp6"/>
    <property type="match status" value="1"/>
</dbReference>
<comment type="caution">
    <text evidence="1">The sequence shown here is derived from an EMBL/GenBank/DDBJ whole genome shotgun (WGS) entry which is preliminary data.</text>
</comment>
<dbReference type="Proteomes" id="UP000240009">
    <property type="component" value="Unassembled WGS sequence"/>
</dbReference>
<protein>
    <recommendedName>
        <fullName evidence="3">Phage gp6-like head-tail connector protein</fullName>
    </recommendedName>
</protein>
<evidence type="ECO:0000313" key="2">
    <source>
        <dbReference type="Proteomes" id="UP000240009"/>
    </source>
</evidence>
<dbReference type="NCBIfam" id="TIGR02215">
    <property type="entry name" value="phage_chp_gp8"/>
    <property type="match status" value="1"/>
</dbReference>
<dbReference type="NCBIfam" id="TIGR01560">
    <property type="entry name" value="put_DNA_pack"/>
    <property type="match status" value="1"/>
</dbReference>
<name>A0A2S8FMA2_9BACT</name>